<dbReference type="PROSITE" id="PS50005">
    <property type="entry name" value="TPR"/>
    <property type="match status" value="1"/>
</dbReference>
<keyword evidence="3" id="KW-1185">Reference proteome</keyword>
<dbReference type="PANTHER" id="PTHR44998:SF1">
    <property type="entry name" value="UDP-N-ACETYLGLUCOSAMINE--PEPTIDE N-ACETYLGLUCOSAMINYLTRANSFERASE 110 KDA SUBUNIT"/>
    <property type="match status" value="1"/>
</dbReference>
<sequence length="298" mass="32700">MNKADRRRADTLHERAGELDDDAQALAMYRQALEIDPRRADTHYNMGLIYKYQGRWQESFDHNRQAVALDPNDEASNWNLAIAATALRDWRTAREVWNRLGLAIRKGEAPIEDDFGITPVRLDPDDRGEVVWARRIDPVRARIENVPLPESGFRRGDVVLHDGAAVGHRVSGGKSYPVFNVLALFEAGPYATWLAEVSADGVADVKALCDALDAAGAAAEDWTTNVRTLCKQCSEGTPHDVHDRRLVAEPDGRYRLGIAPADVAAAKKALHAWDAGRGRVLGFDCVVPVPAKAHGAGA</sequence>
<dbReference type="Pfam" id="PF13414">
    <property type="entry name" value="TPR_11"/>
    <property type="match status" value="1"/>
</dbReference>
<dbReference type="Gene3D" id="1.25.40.10">
    <property type="entry name" value="Tetratricopeptide repeat domain"/>
    <property type="match status" value="1"/>
</dbReference>
<keyword evidence="1" id="KW-0802">TPR repeat</keyword>
<evidence type="ECO:0000313" key="3">
    <source>
        <dbReference type="Proteomes" id="UP001371218"/>
    </source>
</evidence>
<organism evidence="2 3">
    <name type="scientific">Ideonella lacteola</name>
    <dbReference type="NCBI Taxonomy" id="2984193"/>
    <lineage>
        <taxon>Bacteria</taxon>
        <taxon>Pseudomonadati</taxon>
        <taxon>Pseudomonadota</taxon>
        <taxon>Betaproteobacteria</taxon>
        <taxon>Burkholderiales</taxon>
        <taxon>Sphaerotilaceae</taxon>
        <taxon>Ideonella</taxon>
    </lineage>
</organism>
<dbReference type="InterPro" id="IPR011990">
    <property type="entry name" value="TPR-like_helical_dom_sf"/>
</dbReference>
<proteinExistence type="predicted"/>
<reference evidence="2 3" key="1">
    <citation type="submission" date="2024-04" db="EMBL/GenBank/DDBJ databases">
        <title>Novel species of the genus Ideonella isolated from streams.</title>
        <authorList>
            <person name="Lu H."/>
        </authorList>
    </citation>
    <scope>NUCLEOTIDE SEQUENCE [LARGE SCALE GENOMIC DNA]</scope>
    <source>
        <strain evidence="2 3">DXS29W</strain>
    </source>
</reference>
<dbReference type="SMART" id="SM00028">
    <property type="entry name" value="TPR"/>
    <property type="match status" value="2"/>
</dbReference>
<evidence type="ECO:0000256" key="1">
    <source>
        <dbReference type="PROSITE-ProRule" id="PRU00339"/>
    </source>
</evidence>
<dbReference type="RefSeq" id="WP_341427166.1">
    <property type="nucleotide sequence ID" value="NZ_JBBUTG010000012.1"/>
</dbReference>
<gene>
    <name evidence="2" type="ORF">AACH06_18135</name>
</gene>
<dbReference type="InterPro" id="IPR019734">
    <property type="entry name" value="TPR_rpt"/>
</dbReference>
<accession>A0ABU9BUD8</accession>
<dbReference type="PANTHER" id="PTHR44998">
    <property type="match status" value="1"/>
</dbReference>
<name>A0ABU9BUD8_9BURK</name>
<dbReference type="Proteomes" id="UP001371218">
    <property type="component" value="Unassembled WGS sequence"/>
</dbReference>
<dbReference type="SUPFAM" id="SSF48452">
    <property type="entry name" value="TPR-like"/>
    <property type="match status" value="1"/>
</dbReference>
<dbReference type="EMBL" id="JBBUTG010000012">
    <property type="protein sequence ID" value="MEK8032744.1"/>
    <property type="molecule type" value="Genomic_DNA"/>
</dbReference>
<comment type="caution">
    <text evidence="2">The sequence shown here is derived from an EMBL/GenBank/DDBJ whole genome shotgun (WGS) entry which is preliminary data.</text>
</comment>
<feature type="repeat" description="TPR" evidence="1">
    <location>
        <begin position="40"/>
        <end position="73"/>
    </location>
</feature>
<protein>
    <submittedName>
        <fullName evidence="2">Tetratricopeptide repeat protein</fullName>
    </submittedName>
</protein>
<evidence type="ECO:0000313" key="2">
    <source>
        <dbReference type="EMBL" id="MEK8032744.1"/>
    </source>
</evidence>